<reference evidence="1 2" key="1">
    <citation type="submission" date="2019-02" db="EMBL/GenBank/DDBJ databases">
        <title>Deep-cultivation of Planctomycetes and their phenomic and genomic characterization uncovers novel biology.</title>
        <authorList>
            <person name="Wiegand S."/>
            <person name="Jogler M."/>
            <person name="Boedeker C."/>
            <person name="Pinto D."/>
            <person name="Vollmers J."/>
            <person name="Rivas-Marin E."/>
            <person name="Kohn T."/>
            <person name="Peeters S.H."/>
            <person name="Heuer A."/>
            <person name="Rast P."/>
            <person name="Oberbeckmann S."/>
            <person name="Bunk B."/>
            <person name="Jeske O."/>
            <person name="Meyerdierks A."/>
            <person name="Storesund J.E."/>
            <person name="Kallscheuer N."/>
            <person name="Luecker S."/>
            <person name="Lage O.M."/>
            <person name="Pohl T."/>
            <person name="Merkel B.J."/>
            <person name="Hornburger P."/>
            <person name="Mueller R.-W."/>
            <person name="Bruemmer F."/>
            <person name="Labrenz M."/>
            <person name="Spormann A.M."/>
            <person name="Op den Camp H."/>
            <person name="Overmann J."/>
            <person name="Amann R."/>
            <person name="Jetten M.S.M."/>
            <person name="Mascher T."/>
            <person name="Medema M.H."/>
            <person name="Devos D.P."/>
            <person name="Kaster A.-K."/>
            <person name="Ovreas L."/>
            <person name="Rohde M."/>
            <person name="Galperin M.Y."/>
            <person name="Jogler C."/>
        </authorList>
    </citation>
    <scope>NUCLEOTIDE SEQUENCE [LARGE SCALE GENOMIC DNA]</scope>
    <source>
        <strain evidence="1 2">Poly24</strain>
    </source>
</reference>
<evidence type="ECO:0000313" key="2">
    <source>
        <dbReference type="Proteomes" id="UP000315082"/>
    </source>
</evidence>
<dbReference type="AlphaFoldDB" id="A0A518JLP2"/>
<evidence type="ECO:0000313" key="1">
    <source>
        <dbReference type="EMBL" id="QDV66471.1"/>
    </source>
</evidence>
<dbReference type="Proteomes" id="UP000315082">
    <property type="component" value="Chromosome"/>
</dbReference>
<dbReference type="KEGG" id="rcf:Poly24_01570"/>
<organism evidence="1 2">
    <name type="scientific">Rosistilla carotiformis</name>
    <dbReference type="NCBI Taxonomy" id="2528017"/>
    <lineage>
        <taxon>Bacteria</taxon>
        <taxon>Pseudomonadati</taxon>
        <taxon>Planctomycetota</taxon>
        <taxon>Planctomycetia</taxon>
        <taxon>Pirellulales</taxon>
        <taxon>Pirellulaceae</taxon>
        <taxon>Rosistilla</taxon>
    </lineage>
</organism>
<proteinExistence type="predicted"/>
<sequence>MGLPFLLLVVATMWSVGKASIGKHQAAIEARRHVWTLRTAPTQTSTNLKSQNYVRDAPMERLDRPTLGMVSGEAEENIRIAGWLGSSTRPTSKTAVLAGTWDHQQVNMDDRFDIAVRMGVSAASAGATILNSIFSFFR</sequence>
<protein>
    <submittedName>
        <fullName evidence="1">Uncharacterized protein</fullName>
    </submittedName>
</protein>
<accession>A0A518JLP2</accession>
<dbReference type="EMBL" id="CP036348">
    <property type="protein sequence ID" value="QDV66471.1"/>
    <property type="molecule type" value="Genomic_DNA"/>
</dbReference>
<name>A0A518JLP2_9BACT</name>
<keyword evidence="2" id="KW-1185">Reference proteome</keyword>
<gene>
    <name evidence="1" type="ORF">Poly24_01570</name>
</gene>